<dbReference type="EMBL" id="JAACJJ010000002">
    <property type="protein sequence ID" value="KAF5329596.1"/>
    <property type="molecule type" value="Genomic_DNA"/>
</dbReference>
<keyword evidence="1" id="KW-0732">Signal</keyword>
<proteinExistence type="predicted"/>
<reference evidence="2 3" key="1">
    <citation type="journal article" date="2020" name="ISME J.">
        <title>Uncovering the hidden diversity of litter-decomposition mechanisms in mushroom-forming fungi.</title>
        <authorList>
            <person name="Floudas D."/>
            <person name="Bentzer J."/>
            <person name="Ahren D."/>
            <person name="Johansson T."/>
            <person name="Persson P."/>
            <person name="Tunlid A."/>
        </authorList>
    </citation>
    <scope>NUCLEOTIDE SEQUENCE [LARGE SCALE GENOMIC DNA]</scope>
    <source>
        <strain evidence="2 3">CBS 101986</strain>
    </source>
</reference>
<accession>A0A8H5BV61</accession>
<evidence type="ECO:0000256" key="1">
    <source>
        <dbReference type="SAM" id="SignalP"/>
    </source>
</evidence>
<feature type="chain" id="PRO_5034604083" evidence="1">
    <location>
        <begin position="21"/>
        <end position="102"/>
    </location>
</feature>
<protein>
    <submittedName>
        <fullName evidence="2">Uncharacterized protein</fullName>
    </submittedName>
</protein>
<organism evidence="2 3">
    <name type="scientific">Psilocybe cf. subviscida</name>
    <dbReference type="NCBI Taxonomy" id="2480587"/>
    <lineage>
        <taxon>Eukaryota</taxon>
        <taxon>Fungi</taxon>
        <taxon>Dikarya</taxon>
        <taxon>Basidiomycota</taxon>
        <taxon>Agaricomycotina</taxon>
        <taxon>Agaricomycetes</taxon>
        <taxon>Agaricomycetidae</taxon>
        <taxon>Agaricales</taxon>
        <taxon>Agaricineae</taxon>
        <taxon>Strophariaceae</taxon>
        <taxon>Psilocybe</taxon>
    </lineage>
</organism>
<feature type="signal peptide" evidence="1">
    <location>
        <begin position="1"/>
        <end position="20"/>
    </location>
</feature>
<dbReference type="AlphaFoldDB" id="A0A8H5BV61"/>
<gene>
    <name evidence="2" type="ORF">D9619_009383</name>
</gene>
<dbReference type="Proteomes" id="UP000567179">
    <property type="component" value="Unassembled WGS sequence"/>
</dbReference>
<keyword evidence="3" id="KW-1185">Reference proteome</keyword>
<evidence type="ECO:0000313" key="2">
    <source>
        <dbReference type="EMBL" id="KAF5329596.1"/>
    </source>
</evidence>
<name>A0A8H5BV61_9AGAR</name>
<comment type="caution">
    <text evidence="2">The sequence shown here is derived from an EMBL/GenBank/DDBJ whole genome shotgun (WGS) entry which is preliminary data.</text>
</comment>
<evidence type="ECO:0000313" key="3">
    <source>
        <dbReference type="Proteomes" id="UP000567179"/>
    </source>
</evidence>
<sequence>MNGLLVVFSWLWVRRRHVEGIVVLTVGLAEEERTNLKLKQPQALSKVNLYAEKGLGTAMGGTGRLIRVVIAIPLPSGLPMAAERGAYGPALSASESALCELR</sequence>